<dbReference type="SUPFAM" id="SSF53335">
    <property type="entry name" value="S-adenosyl-L-methionine-dependent methyltransferases"/>
    <property type="match status" value="1"/>
</dbReference>
<protein>
    <recommendedName>
        <fullName evidence="2">Methyltransferase domain-containing protein</fullName>
    </recommendedName>
</protein>
<dbReference type="PANTHER" id="PTHR43591">
    <property type="entry name" value="METHYLTRANSFERASE"/>
    <property type="match status" value="1"/>
</dbReference>
<comment type="similarity">
    <text evidence="1">Belongs to the methyltransferase superfamily. LaeA methyltransferase family.</text>
</comment>
<reference evidence="3 4" key="1">
    <citation type="submission" date="2016-03" db="EMBL/GenBank/DDBJ databases">
        <title>Fine-scale spatial genetic structure of a fungal parasite of coffee scale insects.</title>
        <authorList>
            <person name="Jackson D."/>
            <person name="Zemenick K.A."/>
            <person name="Malloure B."/>
            <person name="Quandt C.A."/>
            <person name="James T.Y."/>
        </authorList>
    </citation>
    <scope>NUCLEOTIDE SEQUENCE [LARGE SCALE GENOMIC DNA]</scope>
    <source>
        <strain evidence="3 4">UM487</strain>
    </source>
</reference>
<dbReference type="Proteomes" id="UP000243081">
    <property type="component" value="Unassembled WGS sequence"/>
</dbReference>
<organism evidence="3 4">
    <name type="scientific">Cordyceps confragosa</name>
    <name type="common">Lecanicillium lecanii</name>
    <dbReference type="NCBI Taxonomy" id="2714763"/>
    <lineage>
        <taxon>Eukaryota</taxon>
        <taxon>Fungi</taxon>
        <taxon>Dikarya</taxon>
        <taxon>Ascomycota</taxon>
        <taxon>Pezizomycotina</taxon>
        <taxon>Sordariomycetes</taxon>
        <taxon>Hypocreomycetidae</taxon>
        <taxon>Hypocreales</taxon>
        <taxon>Cordycipitaceae</taxon>
        <taxon>Akanthomyces</taxon>
    </lineage>
</organism>
<accession>A0A179ICR1</accession>
<dbReference type="CDD" id="cd02440">
    <property type="entry name" value="AdoMet_MTases"/>
    <property type="match status" value="1"/>
</dbReference>
<feature type="domain" description="Methyltransferase" evidence="2">
    <location>
        <begin position="73"/>
        <end position="164"/>
    </location>
</feature>
<keyword evidence="4" id="KW-1185">Reference proteome</keyword>
<dbReference type="InterPro" id="IPR041698">
    <property type="entry name" value="Methyltransf_25"/>
</dbReference>
<dbReference type="OMA" id="YRIETHY"/>
<evidence type="ECO:0000313" key="4">
    <source>
        <dbReference type="Proteomes" id="UP000243081"/>
    </source>
</evidence>
<proteinExistence type="inferred from homology"/>
<dbReference type="GO" id="GO:0008168">
    <property type="term" value="F:methyltransferase activity"/>
    <property type="evidence" value="ECO:0007669"/>
    <property type="project" value="TreeGrafter"/>
</dbReference>
<dbReference type="InterPro" id="IPR029063">
    <property type="entry name" value="SAM-dependent_MTases_sf"/>
</dbReference>
<dbReference type="EMBL" id="LUKN01002243">
    <property type="protein sequence ID" value="OAQ99420.1"/>
    <property type="molecule type" value="Genomic_DNA"/>
</dbReference>
<gene>
    <name evidence="3" type="ORF">LLEC1_04997</name>
</gene>
<dbReference type="OrthoDB" id="506498at2759"/>
<evidence type="ECO:0000313" key="3">
    <source>
        <dbReference type="EMBL" id="OAQ99420.1"/>
    </source>
</evidence>
<sequence>MSLPETTEPLNDEYRDTVEYCGRTFSKYSLEAGTYFAPVDEEEIERLELMHNVLSKVFDNRLIFPPMATPRSILDCGCGAANWAVEVAEHYPDCEVLGIDVSPHMLPDHAPRNLDFQIDDLNSRFTFPGNSFDLVHSQMVAGGIHASRWPSYVRDIYRVTKPGGWCQIVEMYLNAQSDNGRLTYGKYLACLNSEMETSRAVEVVKSLSEYVGPPKKSPSGIEYGGLDGERGIRRYRIETHYAADERLGNRYDGYDLAEPRDQRIGRANRENIKELLATAALYPLTEQTKSAGLVAHRQGHG</sequence>
<evidence type="ECO:0000259" key="2">
    <source>
        <dbReference type="Pfam" id="PF13649"/>
    </source>
</evidence>
<evidence type="ECO:0000256" key="1">
    <source>
        <dbReference type="ARBA" id="ARBA00038158"/>
    </source>
</evidence>
<dbReference type="AlphaFoldDB" id="A0A179ICR1"/>
<dbReference type="PANTHER" id="PTHR43591:SF24">
    <property type="entry name" value="2-METHOXY-6-POLYPRENYL-1,4-BENZOQUINOL METHYLASE, MITOCHONDRIAL"/>
    <property type="match status" value="1"/>
</dbReference>
<dbReference type="Pfam" id="PF13649">
    <property type="entry name" value="Methyltransf_25"/>
    <property type="match status" value="1"/>
</dbReference>
<dbReference type="Gene3D" id="3.40.50.150">
    <property type="entry name" value="Vaccinia Virus protein VP39"/>
    <property type="match status" value="1"/>
</dbReference>
<comment type="caution">
    <text evidence="3">The sequence shown here is derived from an EMBL/GenBank/DDBJ whole genome shotgun (WGS) entry which is preliminary data.</text>
</comment>
<name>A0A179ICR1_CORDF</name>